<reference evidence="2 3" key="1">
    <citation type="submission" date="2019-11" db="EMBL/GenBank/DDBJ databases">
        <title>Pedobacter sp. HMF7056 Genome sequencing and assembly.</title>
        <authorList>
            <person name="Kang H."/>
            <person name="Kim H."/>
            <person name="Joh K."/>
        </authorList>
    </citation>
    <scope>NUCLEOTIDE SEQUENCE [LARGE SCALE GENOMIC DNA]</scope>
    <source>
        <strain evidence="2 3">HMF7056</strain>
    </source>
</reference>
<feature type="signal peptide" evidence="1">
    <location>
        <begin position="1"/>
        <end position="18"/>
    </location>
</feature>
<keyword evidence="1" id="KW-0732">Signal</keyword>
<gene>
    <name evidence="2" type="ORF">GS398_03680</name>
</gene>
<protein>
    <submittedName>
        <fullName evidence="2">DUF4920 domain-containing protein</fullName>
    </submittedName>
</protein>
<accession>A0A7K1XTQ7</accession>
<evidence type="ECO:0000256" key="1">
    <source>
        <dbReference type="SAM" id="SignalP"/>
    </source>
</evidence>
<organism evidence="2 3">
    <name type="scientific">Hufsiella ginkgonis</name>
    <dbReference type="NCBI Taxonomy" id="2695274"/>
    <lineage>
        <taxon>Bacteria</taxon>
        <taxon>Pseudomonadati</taxon>
        <taxon>Bacteroidota</taxon>
        <taxon>Sphingobacteriia</taxon>
        <taxon>Sphingobacteriales</taxon>
        <taxon>Sphingobacteriaceae</taxon>
        <taxon>Hufsiella</taxon>
    </lineage>
</organism>
<sequence length="156" mass="16874">MRKIFCVLVCMIAITAFAQTNKPAPAVQGQKYGAEITAKGALPVARLTQKMGKADSLDAKVSGTVVDVCQKKGCFMTLDLGNGETMTVRFKDYGFFVPTDIQGKTVVVDGFAKQETLSVEDLQHNAKDAKKSEEEIAKITQPKKLVTFEAKGVVVL</sequence>
<dbReference type="EMBL" id="WVHS01000001">
    <property type="protein sequence ID" value="MXV14385.1"/>
    <property type="molecule type" value="Genomic_DNA"/>
</dbReference>
<comment type="caution">
    <text evidence="2">The sequence shown here is derived from an EMBL/GenBank/DDBJ whole genome shotgun (WGS) entry which is preliminary data.</text>
</comment>
<dbReference type="Pfam" id="PF16267">
    <property type="entry name" value="DUF4920"/>
    <property type="match status" value="1"/>
</dbReference>
<name>A0A7K1XTQ7_9SPHI</name>
<dbReference type="AlphaFoldDB" id="A0A7K1XTQ7"/>
<keyword evidence="3" id="KW-1185">Reference proteome</keyword>
<dbReference type="InterPro" id="IPR032577">
    <property type="entry name" value="DUF4920"/>
</dbReference>
<dbReference type="Proteomes" id="UP000451233">
    <property type="component" value="Unassembled WGS sequence"/>
</dbReference>
<feature type="chain" id="PRO_5029485320" evidence="1">
    <location>
        <begin position="19"/>
        <end position="156"/>
    </location>
</feature>
<evidence type="ECO:0000313" key="2">
    <source>
        <dbReference type="EMBL" id="MXV14385.1"/>
    </source>
</evidence>
<evidence type="ECO:0000313" key="3">
    <source>
        <dbReference type="Proteomes" id="UP000451233"/>
    </source>
</evidence>
<dbReference type="RefSeq" id="WP_160905359.1">
    <property type="nucleotide sequence ID" value="NZ_WVHS01000001.1"/>
</dbReference>
<proteinExistence type="predicted"/>